<reference evidence="3 4" key="1">
    <citation type="submission" date="2018-08" db="EMBL/GenBank/DDBJ databases">
        <title>Lysobacter sp. zong2l5, whole genome shotgun sequence.</title>
        <authorList>
            <person name="Zhang X."/>
            <person name="Feng G."/>
            <person name="Zhu H."/>
        </authorList>
    </citation>
    <scope>NUCLEOTIDE SEQUENCE [LARGE SCALE GENOMIC DNA]</scope>
    <source>
        <strain evidence="4">zong2l5</strain>
    </source>
</reference>
<feature type="domain" description="DNA-binding transcriptional repressor CapW C-terminal dimerisation" evidence="2">
    <location>
        <begin position="126"/>
        <end position="195"/>
    </location>
</feature>
<dbReference type="InterPro" id="IPR026881">
    <property type="entry name" value="WYL_dom"/>
</dbReference>
<name>A0A371JZ01_9GAMM</name>
<evidence type="ECO:0000313" key="4">
    <source>
        <dbReference type="Proteomes" id="UP000264492"/>
    </source>
</evidence>
<protein>
    <recommendedName>
        <fullName evidence="5">WYL domain-containing protein</fullName>
    </recommendedName>
</protein>
<evidence type="ECO:0000259" key="1">
    <source>
        <dbReference type="Pfam" id="PF13280"/>
    </source>
</evidence>
<evidence type="ECO:0000259" key="2">
    <source>
        <dbReference type="Pfam" id="PF26107"/>
    </source>
</evidence>
<organism evidence="3 4">
    <name type="scientific">Lysobacter silvisoli</name>
    <dbReference type="NCBI Taxonomy" id="2293254"/>
    <lineage>
        <taxon>Bacteria</taxon>
        <taxon>Pseudomonadati</taxon>
        <taxon>Pseudomonadota</taxon>
        <taxon>Gammaproteobacteria</taxon>
        <taxon>Lysobacterales</taxon>
        <taxon>Lysobacteraceae</taxon>
        <taxon>Lysobacter</taxon>
    </lineage>
</organism>
<gene>
    <name evidence="3" type="ORF">DX914_16140</name>
</gene>
<dbReference type="AlphaFoldDB" id="A0A371JZ01"/>
<dbReference type="PROSITE" id="PS52050">
    <property type="entry name" value="WYL"/>
    <property type="match status" value="1"/>
</dbReference>
<evidence type="ECO:0000313" key="3">
    <source>
        <dbReference type="EMBL" id="RDZ26830.1"/>
    </source>
</evidence>
<dbReference type="InterPro" id="IPR059020">
    <property type="entry name" value="CapW_CTD"/>
</dbReference>
<accession>A0A371JZ01</accession>
<dbReference type="EMBL" id="QTSU01000003">
    <property type="protein sequence ID" value="RDZ26830.1"/>
    <property type="molecule type" value="Genomic_DNA"/>
</dbReference>
<sequence>MNELYRLACGVIKRDESFVGFVPPTGIVATPARKISSPEVASWVQAIRDRRAVAVEYQSMEQDTPAALILSAHAVGFDGLRWHIRAWCHKRLAFRDFAIGRLVVVDDDVAAPQIDPSNDLGWETKVNLHLVPHPGLTPSQREVVMKDYNMDDGKLVLPCRQAMLFYTLRHLNLLSLEQEKDPARQHVVVDNPDQVREWLKQDRKA</sequence>
<keyword evidence="4" id="KW-1185">Reference proteome</keyword>
<proteinExistence type="predicted"/>
<evidence type="ECO:0008006" key="5">
    <source>
        <dbReference type="Google" id="ProtNLM"/>
    </source>
</evidence>
<feature type="domain" description="WYL" evidence="1">
    <location>
        <begin position="45"/>
        <end position="102"/>
    </location>
</feature>
<dbReference type="Pfam" id="PF26107">
    <property type="entry name" value="BrxR_CTD"/>
    <property type="match status" value="1"/>
</dbReference>
<dbReference type="OrthoDB" id="9807255at2"/>
<dbReference type="Pfam" id="PF13280">
    <property type="entry name" value="WYL"/>
    <property type="match status" value="1"/>
</dbReference>
<dbReference type="Proteomes" id="UP000264492">
    <property type="component" value="Unassembled WGS sequence"/>
</dbReference>
<comment type="caution">
    <text evidence="3">The sequence shown here is derived from an EMBL/GenBank/DDBJ whole genome shotgun (WGS) entry which is preliminary data.</text>
</comment>